<evidence type="ECO:0000256" key="4">
    <source>
        <dbReference type="ARBA" id="ARBA00023212"/>
    </source>
</evidence>
<dbReference type="GO" id="GO:0035082">
    <property type="term" value="P:axoneme assembly"/>
    <property type="evidence" value="ECO:0007669"/>
    <property type="project" value="TreeGrafter"/>
</dbReference>
<feature type="compositionally biased region" description="Polar residues" evidence="6">
    <location>
        <begin position="413"/>
        <end position="423"/>
    </location>
</feature>
<dbReference type="PANTHER" id="PTHR13159">
    <property type="entry name" value="RADIAL SPOKEHEAD-RELATED"/>
    <property type="match status" value="1"/>
</dbReference>
<feature type="compositionally biased region" description="Low complexity" evidence="6">
    <location>
        <begin position="36"/>
        <end position="47"/>
    </location>
</feature>
<evidence type="ECO:0000313" key="7">
    <source>
        <dbReference type="EMBL" id="CAG7835861.1"/>
    </source>
</evidence>
<proteinExistence type="predicted"/>
<evidence type="ECO:0000256" key="5">
    <source>
        <dbReference type="ARBA" id="ARBA00023273"/>
    </source>
</evidence>
<dbReference type="AlphaFoldDB" id="A0A8J2Q649"/>
<feature type="region of interest" description="Disordered" evidence="6">
    <location>
        <begin position="834"/>
        <end position="857"/>
    </location>
</feature>
<comment type="caution">
    <text evidence="7">The sequence shown here is derived from an EMBL/GenBank/DDBJ whole genome shotgun (WGS) entry which is preliminary data.</text>
</comment>
<dbReference type="CDD" id="cd22963">
    <property type="entry name" value="DD_CrRSP4-like"/>
    <property type="match status" value="1"/>
</dbReference>
<feature type="compositionally biased region" description="Polar residues" evidence="6">
    <location>
        <begin position="52"/>
        <end position="65"/>
    </location>
</feature>
<dbReference type="PANTHER" id="PTHR13159:SF0">
    <property type="entry name" value="RADIAL SPOKE HEAD 6 HOMOLOG A"/>
    <property type="match status" value="1"/>
</dbReference>
<feature type="region of interest" description="Disordered" evidence="6">
    <location>
        <begin position="605"/>
        <end position="643"/>
    </location>
</feature>
<feature type="compositionally biased region" description="Pro residues" evidence="6">
    <location>
        <begin position="1"/>
        <end position="14"/>
    </location>
</feature>
<evidence type="ECO:0000256" key="6">
    <source>
        <dbReference type="SAM" id="MobiDB-lite"/>
    </source>
</evidence>
<organism evidence="7 8">
    <name type="scientific">Allacma fusca</name>
    <dbReference type="NCBI Taxonomy" id="39272"/>
    <lineage>
        <taxon>Eukaryota</taxon>
        <taxon>Metazoa</taxon>
        <taxon>Ecdysozoa</taxon>
        <taxon>Arthropoda</taxon>
        <taxon>Hexapoda</taxon>
        <taxon>Collembola</taxon>
        <taxon>Symphypleona</taxon>
        <taxon>Sminthuridae</taxon>
        <taxon>Allacma</taxon>
    </lineage>
</organism>
<gene>
    <name evidence="7" type="ORF">AFUS01_LOCUS45177</name>
</gene>
<dbReference type="InterPro" id="IPR006802">
    <property type="entry name" value="Radial_spoke"/>
</dbReference>
<feature type="compositionally biased region" description="Acidic residues" evidence="6">
    <location>
        <begin position="615"/>
        <end position="637"/>
    </location>
</feature>
<keyword evidence="5" id="KW-0966">Cell projection</keyword>
<dbReference type="EMBL" id="CAJVCH010570782">
    <property type="protein sequence ID" value="CAG7835861.1"/>
    <property type="molecule type" value="Genomic_DNA"/>
</dbReference>
<sequence>MADPADPPPPPPPLEGGGESKRSLRGAMTGERKGSIKGSKMSQGGSKKSLRGSITNTKTKPSTNAVAELGTPAETSPPPEYGDRQRLSLAGEKLDAVDSLADHLASIPELVAGADEVFEAQQKRKSLESPPVIDFGECPCGPNCTCSPPPEEIEDEEVEEAGEVEEDEPPAEEPVPNYNLNDFTRAKEFFMTASTKTGISLYDHFSELIRKLLDNRAPENPVDFVEELSLNLKRYRFGMAKDVIQDSYYLSDFVVKDSTTKIKNWKKHALWSLEQQEREGEDSTFGGFPNLLRLQYYLEQINIGLPREEMFKVALQLRQISMQYPVSRVRFWGKIFGIKGNYYIFESEITEGETLDNIWSALSQEKLPNQELYNEEMEFDEEEASISVPGAAATFNRAGGAVMDPDIIGAYQQSAGPNANPRSGSKLLAPTTTPDTNANSMLNPPGLNCNEYPGEQPMLTEEDAKEAARWKEYRDELATDFPQVVPIEVPPEVPLEDPGHGVNRRVFFIWPETLGRPVVVKSLSDYSDALLLEPPDKPKDEEEPGIAIIHTVSPDQINSSRQIRWYLTGDLNAEVRSYPQFPGREGNYLRALLARITASTAVSPKGYYKTKKPSDEEEEEEEEEEEDVEEEEEEEGSKEDIVYPVKKFRPENIRDLANPQMDLWVHHAAHILRQGRTVWFNVDKLKERKKSDEEEEEEDEEDVEEEEEEQPTATNKEIGPQLFSDLEQDTSLDGTKPWSARTSSSVFTEFEVVNARSNLWPGANALCTVKGKVENIYLGDGLKFQGHSYAPFLPDEPQTEYKDGPELTEIVDPSVQEEQEWLAKLQLEEIADIEEKFVDNEEEEEEEEEEDEDDDED</sequence>
<feature type="region of interest" description="Disordered" evidence="6">
    <location>
        <begin position="1"/>
        <end position="87"/>
    </location>
</feature>
<evidence type="ECO:0000256" key="1">
    <source>
        <dbReference type="ARBA" id="ARBA00004430"/>
    </source>
</evidence>
<accession>A0A8J2Q649</accession>
<dbReference type="OrthoDB" id="272202at2759"/>
<dbReference type="Pfam" id="PF04712">
    <property type="entry name" value="Radial_spoke"/>
    <property type="match status" value="2"/>
</dbReference>
<dbReference type="GO" id="GO:0001534">
    <property type="term" value="C:radial spoke"/>
    <property type="evidence" value="ECO:0007669"/>
    <property type="project" value="InterPro"/>
</dbReference>
<protein>
    <submittedName>
        <fullName evidence="7">Uncharacterized protein</fullName>
    </submittedName>
</protein>
<feature type="region of interest" description="Disordered" evidence="6">
    <location>
        <begin position="687"/>
        <end position="722"/>
    </location>
</feature>
<dbReference type="Proteomes" id="UP000708208">
    <property type="component" value="Unassembled WGS sequence"/>
</dbReference>
<feature type="compositionally biased region" description="Acidic residues" evidence="6">
    <location>
        <begin position="840"/>
        <end position="857"/>
    </location>
</feature>
<feature type="compositionally biased region" description="Acidic residues" evidence="6">
    <location>
        <begin position="693"/>
        <end position="710"/>
    </location>
</feature>
<dbReference type="GO" id="GO:0060294">
    <property type="term" value="P:cilium movement involved in cell motility"/>
    <property type="evidence" value="ECO:0007669"/>
    <property type="project" value="InterPro"/>
</dbReference>
<name>A0A8J2Q649_9HEXA</name>
<feature type="region of interest" description="Disordered" evidence="6">
    <location>
        <begin position="413"/>
        <end position="446"/>
    </location>
</feature>
<feature type="compositionally biased region" description="Polar residues" evidence="6">
    <location>
        <begin position="430"/>
        <end position="442"/>
    </location>
</feature>
<evidence type="ECO:0000256" key="3">
    <source>
        <dbReference type="ARBA" id="ARBA00023069"/>
    </source>
</evidence>
<evidence type="ECO:0000256" key="2">
    <source>
        <dbReference type="ARBA" id="ARBA00022490"/>
    </source>
</evidence>
<keyword evidence="3" id="KW-0969">Cilium</keyword>
<evidence type="ECO:0000313" key="8">
    <source>
        <dbReference type="Proteomes" id="UP000708208"/>
    </source>
</evidence>
<reference evidence="7" key="1">
    <citation type="submission" date="2021-06" db="EMBL/GenBank/DDBJ databases">
        <authorList>
            <person name="Hodson N. C."/>
            <person name="Mongue J. A."/>
            <person name="Jaron S. K."/>
        </authorList>
    </citation>
    <scope>NUCLEOTIDE SEQUENCE</scope>
</reference>
<comment type="subcellular location">
    <subcellularLocation>
        <location evidence="1">Cytoplasm</location>
        <location evidence="1">Cytoskeleton</location>
        <location evidence="1">Cilium axoneme</location>
    </subcellularLocation>
</comment>
<keyword evidence="8" id="KW-1185">Reference proteome</keyword>
<keyword evidence="4" id="KW-0206">Cytoskeleton</keyword>
<keyword evidence="2" id="KW-0963">Cytoplasm</keyword>